<dbReference type="AlphaFoldDB" id="A0A3M3Y031"/>
<evidence type="ECO:0000313" key="1">
    <source>
        <dbReference type="EMBL" id="SQF97254.1"/>
    </source>
</evidence>
<proteinExistence type="predicted"/>
<dbReference type="EMBL" id="LS483372">
    <property type="protein sequence ID" value="SQF97254.1"/>
    <property type="molecule type" value="Genomic_DNA"/>
</dbReference>
<reference evidence="1 2" key="1">
    <citation type="submission" date="2018-06" db="EMBL/GenBank/DDBJ databases">
        <authorList>
            <consortium name="Pathogen Informatics"/>
            <person name="Doyle S."/>
        </authorList>
    </citation>
    <scope>NUCLEOTIDE SEQUENCE [LARGE SCALE GENOMIC DNA]</scope>
    <source>
        <strain evidence="1 2">NCTC10038</strain>
    </source>
</reference>
<accession>A0A3M3Y031</accession>
<dbReference type="Proteomes" id="UP000248640">
    <property type="component" value="Chromosome 1"/>
</dbReference>
<gene>
    <name evidence="1" type="ORF">NCTC10038_06097</name>
</gene>
<name>A0A3M3Y031_PSEFL</name>
<sequence>MQFSTQSAFDAYARGIHFAARKVMQISRSKLNEALAHGLGFRTYASLCASLESGPVEPANGFDQAAFQTSVARLESWSKVPVLAVLAEGHTFYIEIEKWPHGLGQRNNDHYSDVSYHVVMNVSKGDGAKAEAGQPFTLPVFGQSVAEERFRVDSGYSYRVTDGLYVSRFRKGSQTMRSSLKDGRWGGEAFIYGFAEQQDDSPTLETIKSDLVRAILPTTSGRVICGVYHPDRYDPNARRIEITLDSRVLDFLNGEPLVFKIPVLEKRFFVMDDKRSNTEGIGVIVNGFWGAAVNSNGVEEVENPTSLAEVQVLMQIAVEKSLSELGYNRKQA</sequence>
<evidence type="ECO:0000313" key="2">
    <source>
        <dbReference type="Proteomes" id="UP000248640"/>
    </source>
</evidence>
<dbReference type="GeneID" id="61635994"/>
<protein>
    <submittedName>
        <fullName evidence="1">Uncharacterized protein</fullName>
    </submittedName>
</protein>
<organism evidence="1 2">
    <name type="scientific">Pseudomonas fluorescens</name>
    <dbReference type="NCBI Taxonomy" id="294"/>
    <lineage>
        <taxon>Bacteria</taxon>
        <taxon>Pseudomonadati</taxon>
        <taxon>Pseudomonadota</taxon>
        <taxon>Gammaproteobacteria</taxon>
        <taxon>Pseudomonadales</taxon>
        <taxon>Pseudomonadaceae</taxon>
        <taxon>Pseudomonas</taxon>
    </lineage>
</organism>
<dbReference type="RefSeq" id="WP_053258775.1">
    <property type="nucleotide sequence ID" value="NZ_CBCRXZ010000004.1"/>
</dbReference>